<dbReference type="Gene3D" id="3.30.1330.200">
    <property type="match status" value="1"/>
</dbReference>
<dbReference type="Proteomes" id="UP000198656">
    <property type="component" value="Unassembled WGS sequence"/>
</dbReference>
<organism evidence="5 6">
    <name type="scientific">Desulfosporosinus hippei DSM 8344</name>
    <dbReference type="NCBI Taxonomy" id="1121419"/>
    <lineage>
        <taxon>Bacteria</taxon>
        <taxon>Bacillati</taxon>
        <taxon>Bacillota</taxon>
        <taxon>Clostridia</taxon>
        <taxon>Eubacteriales</taxon>
        <taxon>Desulfitobacteriaceae</taxon>
        <taxon>Desulfosporosinus</taxon>
    </lineage>
</organism>
<evidence type="ECO:0000256" key="1">
    <source>
        <dbReference type="ARBA" id="ARBA00022500"/>
    </source>
</evidence>
<keyword evidence="4" id="KW-1133">Transmembrane helix</keyword>
<reference evidence="6" key="1">
    <citation type="submission" date="2016-10" db="EMBL/GenBank/DDBJ databases">
        <authorList>
            <person name="Varghese N."/>
            <person name="Submissions S."/>
        </authorList>
    </citation>
    <scope>NUCLEOTIDE SEQUENCE [LARGE SCALE GENOMIC DNA]</scope>
    <source>
        <strain evidence="6">DSM 8344</strain>
    </source>
</reference>
<evidence type="ECO:0000256" key="4">
    <source>
        <dbReference type="SAM" id="Phobius"/>
    </source>
</evidence>
<dbReference type="STRING" id="1121419.SAMN05443529_101233"/>
<evidence type="ECO:0000313" key="6">
    <source>
        <dbReference type="Proteomes" id="UP000198656"/>
    </source>
</evidence>
<keyword evidence="1 3" id="KW-0145">Chemotaxis</keyword>
<evidence type="ECO:0000256" key="3">
    <source>
        <dbReference type="HAMAP-Rule" id="MF_01440"/>
    </source>
</evidence>
<dbReference type="HAMAP" id="MF_01440">
    <property type="entry name" value="CheD"/>
    <property type="match status" value="1"/>
</dbReference>
<dbReference type="OrthoDB" id="9807202at2"/>
<proteinExistence type="inferred from homology"/>
<dbReference type="PANTHER" id="PTHR35147">
    <property type="entry name" value="CHEMORECEPTOR GLUTAMINE DEAMIDASE CHED-RELATED"/>
    <property type="match status" value="1"/>
</dbReference>
<dbReference type="InterPro" id="IPR005659">
    <property type="entry name" value="Chemorcpt_Glu_NH3ase_CheD"/>
</dbReference>
<dbReference type="GO" id="GO:0050568">
    <property type="term" value="F:protein-glutamine glutaminase activity"/>
    <property type="evidence" value="ECO:0007669"/>
    <property type="project" value="UniProtKB-UniRule"/>
</dbReference>
<dbReference type="PANTHER" id="PTHR35147:SF1">
    <property type="entry name" value="CHEMORECEPTOR GLUTAMINE DEAMIDASE CHED-RELATED"/>
    <property type="match status" value="1"/>
</dbReference>
<keyword evidence="6" id="KW-1185">Reference proteome</keyword>
<gene>
    <name evidence="3" type="primary">cheD</name>
    <name evidence="5" type="ORF">SAMN05443529_101233</name>
</gene>
<dbReference type="GO" id="GO:0006935">
    <property type="term" value="P:chemotaxis"/>
    <property type="evidence" value="ECO:0007669"/>
    <property type="project" value="UniProtKB-UniRule"/>
</dbReference>
<dbReference type="AlphaFoldDB" id="A0A1G7RY83"/>
<accession>A0A1G7RY83</accession>
<name>A0A1G7RY83_9FIRM</name>
<sequence>MNDVITVGMADFKTAVAPILLLTAGLGSCIGICVHDPLLKVGGMAHIMLPTANGSLGGNPAKYADTALELLVRDIMSMGASKSRLRAKMAGGAQMFSFPGKPPVLKIGDRNAEAVEQELKRHGIPLLVADVGGSFGRTIHFNVGTGDLHIRTINHGEKVV</sequence>
<dbReference type="InterPro" id="IPR038592">
    <property type="entry name" value="CheD-like_sf"/>
</dbReference>
<dbReference type="CDD" id="cd16352">
    <property type="entry name" value="CheD"/>
    <property type="match status" value="1"/>
</dbReference>
<evidence type="ECO:0000313" key="5">
    <source>
        <dbReference type="EMBL" id="SDG15738.1"/>
    </source>
</evidence>
<dbReference type="EC" id="3.5.1.44" evidence="3"/>
<dbReference type="RefSeq" id="WP_092328823.1">
    <property type="nucleotide sequence ID" value="NZ_FNCP01000001.1"/>
</dbReference>
<dbReference type="Pfam" id="PF03975">
    <property type="entry name" value="CheD"/>
    <property type="match status" value="1"/>
</dbReference>
<feature type="transmembrane region" description="Helical" evidence="4">
    <location>
        <begin position="15"/>
        <end position="34"/>
    </location>
</feature>
<comment type="similarity">
    <text evidence="3">Belongs to the CheD family.</text>
</comment>
<keyword evidence="4" id="KW-0812">Transmembrane</keyword>
<evidence type="ECO:0000256" key="2">
    <source>
        <dbReference type="ARBA" id="ARBA00022801"/>
    </source>
</evidence>
<comment type="catalytic activity">
    <reaction evidence="3">
        <text>L-glutaminyl-[protein] + H2O = L-glutamyl-[protein] + NH4(+)</text>
        <dbReference type="Rhea" id="RHEA:16441"/>
        <dbReference type="Rhea" id="RHEA-COMP:10207"/>
        <dbReference type="Rhea" id="RHEA-COMP:10208"/>
        <dbReference type="ChEBI" id="CHEBI:15377"/>
        <dbReference type="ChEBI" id="CHEBI:28938"/>
        <dbReference type="ChEBI" id="CHEBI:29973"/>
        <dbReference type="ChEBI" id="CHEBI:30011"/>
        <dbReference type="EC" id="3.5.1.44"/>
    </reaction>
</comment>
<protein>
    <recommendedName>
        <fullName evidence="3">Probable chemoreceptor glutamine deamidase CheD</fullName>
        <ecNumber evidence="3">3.5.1.44</ecNumber>
    </recommendedName>
</protein>
<keyword evidence="4" id="KW-0472">Membrane</keyword>
<keyword evidence="2 3" id="KW-0378">Hydrolase</keyword>
<dbReference type="InterPro" id="IPR011324">
    <property type="entry name" value="Cytotoxic_necrot_fac-like_cat"/>
</dbReference>
<dbReference type="EMBL" id="FNCP01000001">
    <property type="protein sequence ID" value="SDG15738.1"/>
    <property type="molecule type" value="Genomic_DNA"/>
</dbReference>
<dbReference type="SUPFAM" id="SSF64438">
    <property type="entry name" value="CNF1/YfiH-like putative cysteine hydrolases"/>
    <property type="match status" value="1"/>
</dbReference>
<comment type="function">
    <text evidence="3">Probably deamidates glutamine residues to glutamate on methyl-accepting chemotaxis receptors (MCPs), playing an important role in chemotaxis.</text>
</comment>